<keyword evidence="1" id="KW-0812">Transmembrane</keyword>
<keyword evidence="1" id="KW-1133">Transmembrane helix</keyword>
<protein>
    <recommendedName>
        <fullName evidence="2">Dynein heavy chain tail domain-containing protein</fullName>
    </recommendedName>
</protein>
<evidence type="ECO:0000313" key="4">
    <source>
        <dbReference type="Proteomes" id="UP000261600"/>
    </source>
</evidence>
<dbReference type="PANTHER" id="PTHR22878:SF63">
    <property type="entry name" value="DYNEIN AXONEMAL HEAVY CHAIN 10"/>
    <property type="match status" value="1"/>
</dbReference>
<evidence type="ECO:0000313" key="3">
    <source>
        <dbReference type="Ensembl" id="ENSMALP00000019260.1"/>
    </source>
</evidence>
<feature type="domain" description="Dynein heavy chain tail" evidence="2">
    <location>
        <begin position="67"/>
        <end position="582"/>
    </location>
</feature>
<reference evidence="3" key="2">
    <citation type="submission" date="2025-09" db="UniProtKB">
        <authorList>
            <consortium name="Ensembl"/>
        </authorList>
    </citation>
    <scope>IDENTIFICATION</scope>
</reference>
<dbReference type="Ensembl" id="ENSMALT00000019644.1">
    <property type="protein sequence ID" value="ENSMALP00000019260.1"/>
    <property type="gene ID" value="ENSMALG00000013424.1"/>
</dbReference>
<organism evidence="3 4">
    <name type="scientific">Monopterus albus</name>
    <name type="common">Swamp eel</name>
    <dbReference type="NCBI Taxonomy" id="43700"/>
    <lineage>
        <taxon>Eukaryota</taxon>
        <taxon>Metazoa</taxon>
        <taxon>Chordata</taxon>
        <taxon>Craniata</taxon>
        <taxon>Vertebrata</taxon>
        <taxon>Euteleostomi</taxon>
        <taxon>Actinopterygii</taxon>
        <taxon>Neopterygii</taxon>
        <taxon>Teleostei</taxon>
        <taxon>Neoteleostei</taxon>
        <taxon>Acanthomorphata</taxon>
        <taxon>Anabantaria</taxon>
        <taxon>Synbranchiformes</taxon>
        <taxon>Synbranchidae</taxon>
        <taxon>Monopterus</taxon>
    </lineage>
</organism>
<proteinExistence type="predicted"/>
<dbReference type="AlphaFoldDB" id="A0A3Q3JRK8"/>
<dbReference type="PANTHER" id="PTHR22878">
    <property type="entry name" value="DYNEIN HEAVY CHAIN 6, AXONEMAL-LIKE-RELATED"/>
    <property type="match status" value="1"/>
</dbReference>
<dbReference type="InterPro" id="IPR013594">
    <property type="entry name" value="Dynein_heavy_tail"/>
</dbReference>
<dbReference type="Pfam" id="PF08385">
    <property type="entry name" value="DHC_N1"/>
    <property type="match status" value="1"/>
</dbReference>
<keyword evidence="4" id="KW-1185">Reference proteome</keyword>
<dbReference type="GO" id="GO:0030286">
    <property type="term" value="C:dynein complex"/>
    <property type="evidence" value="ECO:0007669"/>
    <property type="project" value="InterPro"/>
</dbReference>
<dbReference type="InterPro" id="IPR026983">
    <property type="entry name" value="DHC"/>
</dbReference>
<dbReference type="GO" id="GO:0051959">
    <property type="term" value="F:dynein light intermediate chain binding"/>
    <property type="evidence" value="ECO:0007669"/>
    <property type="project" value="InterPro"/>
</dbReference>
<dbReference type="STRING" id="43700.ENSMALP00000019260"/>
<sequence length="1018" mass="118336">MYLFIFVNRKTSLKILIMLICNAHFIVFIHVQYNLKIVLLITGEMLHIPELDLESEVDALLSNPEVVEQLEQCVMNWQTQITIVLEVQQNKKPQAPGPFGEITFWQERASILSALSEQLKQPVVKKILAVITKAKAGIVQTLEATVAELTKHCLEAEDNLRFLSTLERYFMNLATGANLRVILENIPPLMDSLQIIWLMSHHYNTDERMVPLMERIAWQLCERVSQVIDVHTLFEYREVAKVKVHDAKEVLDQWKSSYFEMRAEIEESGRHSRWEFDRKRLFERTDYMASVCQDLYNVLQILEEFHNIFGPELTNLTGDPNHIDEMLCRIDRLVLPIKEVRFSPFSICKMSSWRMVMQDFDSAVQNIEIFSFIDQAFQTLPFSAAAFKMLLNLKHISTREAINNYLMRKFNDILAQYCKEVDSIKELFEVQKDKPPLNKSEPPVAGSIKWTRSLLHRIKQTILSFRDVPEILESEQYKVVSYFTMRDYEVKKYECWLDETERILPLLMKKPLLVTSENQVQAGTESSPQRNVRYIVNFAPEIREIISETKYLVMLDYSVPSLVQNVALQEHRFIRLLTKVKQHMDVGCRMINWNSLGISDFIKESIQAVSTFESVVSQIQKNERDIESKLQTMVTANLLQFPVPDKSNHLPGIKEFCEGVEQERAKAVNLLTEKYADIGALIIKTEQLIMKTRSGKAKSMAGYYSYWEQKVLDSLIKMLIQAFNNALMGSTPLFQIDAILSAPKIVLQPRNSEIYWLIVHCIRDCVESTKLFIRWMHGTCIECPPQRISGEDELVTFNFYSDVRQHPQINESAMTVSQNIQRLLFSVDQYLSHWKRYSPLWKENKTMVNEKFAARKPSCVMYDDKLQFFAGIKQEVMQEPCYKNNCSIHLNLEPLAHTVQETAESWINCLGSLLIKPAKEDLLNLRDEVTVLNHAVCVLCFHSKSPLILYLIYPYGYFIQQQLSPKLKQSPDTFENLKSVLGTISDIRDMSLDVEMRVTDIEERYRTLAMYKVEVLCV</sequence>
<accession>A0A3Q3JRK8</accession>
<name>A0A3Q3JRK8_MONAL</name>
<dbReference type="GO" id="GO:0045505">
    <property type="term" value="F:dynein intermediate chain binding"/>
    <property type="evidence" value="ECO:0007669"/>
    <property type="project" value="InterPro"/>
</dbReference>
<evidence type="ECO:0000259" key="2">
    <source>
        <dbReference type="Pfam" id="PF08385"/>
    </source>
</evidence>
<keyword evidence="1" id="KW-0472">Membrane</keyword>
<dbReference type="Proteomes" id="UP000261600">
    <property type="component" value="Unplaced"/>
</dbReference>
<feature type="transmembrane region" description="Helical" evidence="1">
    <location>
        <begin position="12"/>
        <end position="31"/>
    </location>
</feature>
<evidence type="ECO:0000256" key="1">
    <source>
        <dbReference type="SAM" id="Phobius"/>
    </source>
</evidence>
<dbReference type="GO" id="GO:0007018">
    <property type="term" value="P:microtubule-based movement"/>
    <property type="evidence" value="ECO:0007669"/>
    <property type="project" value="InterPro"/>
</dbReference>
<reference evidence="3" key="1">
    <citation type="submission" date="2025-08" db="UniProtKB">
        <authorList>
            <consortium name="Ensembl"/>
        </authorList>
    </citation>
    <scope>IDENTIFICATION</scope>
</reference>